<name>A0A420I1K0_9PEZI</name>
<keyword evidence="2" id="KW-0012">Acyltransferase</keyword>
<dbReference type="PROSITE" id="PS51186">
    <property type="entry name" value="GNAT"/>
    <property type="match status" value="1"/>
</dbReference>
<accession>A0A420I1K0</accession>
<evidence type="ECO:0000256" key="1">
    <source>
        <dbReference type="ARBA" id="ARBA00022679"/>
    </source>
</evidence>
<dbReference type="Pfam" id="PF00583">
    <property type="entry name" value="Acetyltransf_1"/>
    <property type="match status" value="1"/>
</dbReference>
<dbReference type="STRING" id="212602.A0A420I1K0"/>
<evidence type="ECO:0000313" key="4">
    <source>
        <dbReference type="EMBL" id="RKF63572.1"/>
    </source>
</evidence>
<dbReference type="SUPFAM" id="SSF55729">
    <property type="entry name" value="Acyl-CoA N-acyltransferases (Nat)"/>
    <property type="match status" value="1"/>
</dbReference>
<reference evidence="4 5" key="1">
    <citation type="journal article" date="2018" name="BMC Genomics">
        <title>Comparative genome analyses reveal sequence features reflecting distinct modes of host-adaptation between dicot and monocot powdery mildew.</title>
        <authorList>
            <person name="Wu Y."/>
            <person name="Ma X."/>
            <person name="Pan Z."/>
            <person name="Kale S.D."/>
            <person name="Song Y."/>
            <person name="King H."/>
            <person name="Zhang Q."/>
            <person name="Presley C."/>
            <person name="Deng X."/>
            <person name="Wei C.I."/>
            <person name="Xiao S."/>
        </authorList>
    </citation>
    <scope>NUCLEOTIDE SEQUENCE [LARGE SCALE GENOMIC DNA]</scope>
    <source>
        <strain evidence="4">UMSG2</strain>
    </source>
</reference>
<dbReference type="AlphaFoldDB" id="A0A420I1K0"/>
<dbReference type="Proteomes" id="UP000286134">
    <property type="component" value="Unassembled WGS sequence"/>
</dbReference>
<proteinExistence type="predicted"/>
<dbReference type="GO" id="GO:0004596">
    <property type="term" value="F:protein-N-terminal amino-acid acetyltransferase activity"/>
    <property type="evidence" value="ECO:0007669"/>
    <property type="project" value="TreeGrafter"/>
</dbReference>
<dbReference type="PANTHER" id="PTHR45910">
    <property type="entry name" value="N-ALPHA-ACETYLTRANSFERASE 20"/>
    <property type="match status" value="1"/>
</dbReference>
<evidence type="ECO:0000259" key="3">
    <source>
        <dbReference type="PROSITE" id="PS51186"/>
    </source>
</evidence>
<dbReference type="InterPro" id="IPR016181">
    <property type="entry name" value="Acyl_CoA_acyltransferase"/>
</dbReference>
<keyword evidence="5" id="KW-1185">Reference proteome</keyword>
<comment type="caution">
    <text evidence="4">The sequence shown here is derived from an EMBL/GenBank/DDBJ whole genome shotgun (WGS) entry which is preliminary data.</text>
</comment>
<dbReference type="EMBL" id="MCFK01002479">
    <property type="protein sequence ID" value="RKF63572.1"/>
    <property type="molecule type" value="Genomic_DNA"/>
</dbReference>
<sequence>MTSLRPFHAIDVFNFNPTNLDPLTETYDLNFYFSYLAHWPHLFTVATSPDETISAYVMGKLESSPAYAINSPNYLPFHAHITALTVAPHSRRLGLARTLSSSLETAGDSYHAWFVDLFVRKSNVIAQALYRGLGYSIYRTVKEYYHDDVMGNSRDGEDAYDMRKPLKRDKERKHIRKNGENFIVVPEDVW</sequence>
<dbReference type="InterPro" id="IPR000182">
    <property type="entry name" value="GNAT_dom"/>
</dbReference>
<dbReference type="GO" id="GO:0031416">
    <property type="term" value="C:NatB complex"/>
    <property type="evidence" value="ECO:0007669"/>
    <property type="project" value="TreeGrafter"/>
</dbReference>
<dbReference type="OrthoDB" id="10264728at2759"/>
<dbReference type="InterPro" id="IPR051646">
    <property type="entry name" value="NatB_acetyltransferase_subunit"/>
</dbReference>
<dbReference type="PANTHER" id="PTHR45910:SF1">
    <property type="entry name" value="N-ALPHA-ACETYLTRANSFERASE 20"/>
    <property type="match status" value="1"/>
</dbReference>
<feature type="domain" description="N-acetyltransferase" evidence="3">
    <location>
        <begin position="2"/>
        <end position="167"/>
    </location>
</feature>
<protein>
    <submittedName>
        <fullName evidence="4">N-terminal acetyltransferase B complex catalytic subunit naa20</fullName>
    </submittedName>
</protein>
<organism evidence="4 5">
    <name type="scientific">Erysiphe neolycopersici</name>
    <dbReference type="NCBI Taxonomy" id="212602"/>
    <lineage>
        <taxon>Eukaryota</taxon>
        <taxon>Fungi</taxon>
        <taxon>Dikarya</taxon>
        <taxon>Ascomycota</taxon>
        <taxon>Pezizomycotina</taxon>
        <taxon>Leotiomycetes</taxon>
        <taxon>Erysiphales</taxon>
        <taxon>Erysiphaceae</taxon>
        <taxon>Erysiphe</taxon>
    </lineage>
</organism>
<evidence type="ECO:0000256" key="2">
    <source>
        <dbReference type="ARBA" id="ARBA00023315"/>
    </source>
</evidence>
<dbReference type="Gene3D" id="3.40.630.30">
    <property type="match status" value="1"/>
</dbReference>
<gene>
    <name evidence="4" type="ORF">OnM2_024052</name>
</gene>
<keyword evidence="1 4" id="KW-0808">Transferase</keyword>
<evidence type="ECO:0000313" key="5">
    <source>
        <dbReference type="Proteomes" id="UP000286134"/>
    </source>
</evidence>
<dbReference type="FunFam" id="3.40.630.30:FF:000058">
    <property type="entry name" value="N-acetyltransferase (Nat5)"/>
    <property type="match status" value="1"/>
</dbReference>